<evidence type="ECO:0000256" key="2">
    <source>
        <dbReference type="ARBA" id="ARBA00022692"/>
    </source>
</evidence>
<keyword evidence="4" id="KW-0813">Transport</keyword>
<dbReference type="GO" id="GO:0005802">
    <property type="term" value="C:trans-Golgi network"/>
    <property type="evidence" value="ECO:0007669"/>
    <property type="project" value="TreeGrafter"/>
</dbReference>
<evidence type="ECO:0000256" key="1">
    <source>
        <dbReference type="ARBA" id="ARBA00004472"/>
    </source>
</evidence>
<keyword evidence="4" id="KW-0653">Protein transport</keyword>
<gene>
    <name evidence="9" type="ORF">C0Q70_10404</name>
</gene>
<dbReference type="Proteomes" id="UP000245119">
    <property type="component" value="Linkage Group LG5"/>
</dbReference>
<dbReference type="OrthoDB" id="29460at2759"/>
<dbReference type="PANTHER" id="PTHR15071:SF0">
    <property type="entry name" value="MANNOSE 6-PHOSPHATE RECEPTOR-LIKE PROTEIN 1"/>
    <property type="match status" value="1"/>
</dbReference>
<keyword evidence="2 7" id="KW-0812">Transmembrane</keyword>
<dbReference type="InterPro" id="IPR009011">
    <property type="entry name" value="Man6P_isomerase_rcpt-bd_dom_sf"/>
</dbReference>
<keyword evidence="6 7" id="KW-0472">Membrane</keyword>
<organism evidence="9 10">
    <name type="scientific">Pomacea canaliculata</name>
    <name type="common">Golden apple snail</name>
    <dbReference type="NCBI Taxonomy" id="400727"/>
    <lineage>
        <taxon>Eukaryota</taxon>
        <taxon>Metazoa</taxon>
        <taxon>Spiralia</taxon>
        <taxon>Lophotrochozoa</taxon>
        <taxon>Mollusca</taxon>
        <taxon>Gastropoda</taxon>
        <taxon>Caenogastropoda</taxon>
        <taxon>Architaenioglossa</taxon>
        <taxon>Ampullarioidea</taxon>
        <taxon>Ampullariidae</taxon>
        <taxon>Pomacea</taxon>
    </lineage>
</organism>
<dbReference type="EMBL" id="PZQS01000005">
    <property type="protein sequence ID" value="PVD31126.1"/>
    <property type="molecule type" value="Genomic_DNA"/>
</dbReference>
<dbReference type="PANTHER" id="PTHR15071">
    <property type="entry name" value="MANNOSE-6-PHOSPHATE RECEPTOR FAMILY MEMBER"/>
    <property type="match status" value="1"/>
</dbReference>
<dbReference type="Gene3D" id="2.70.130.10">
    <property type="entry name" value="Mannose-6-phosphate receptor binding domain"/>
    <property type="match status" value="1"/>
</dbReference>
<evidence type="ECO:0000256" key="5">
    <source>
        <dbReference type="ARBA" id="ARBA00022989"/>
    </source>
</evidence>
<dbReference type="OMA" id="NGACENV"/>
<evidence type="ECO:0000256" key="4">
    <source>
        <dbReference type="ARBA" id="ARBA00022927"/>
    </source>
</evidence>
<evidence type="ECO:0000313" key="10">
    <source>
        <dbReference type="Proteomes" id="UP000245119"/>
    </source>
</evidence>
<dbReference type="GO" id="GO:0000139">
    <property type="term" value="C:Golgi membrane"/>
    <property type="evidence" value="ECO:0007669"/>
    <property type="project" value="UniProtKB-SubCell"/>
</dbReference>
<proteinExistence type="predicted"/>
<feature type="transmembrane region" description="Helical" evidence="7">
    <location>
        <begin position="183"/>
        <end position="204"/>
    </location>
</feature>
<keyword evidence="3 8" id="KW-0732">Signal</keyword>
<dbReference type="AlphaFoldDB" id="A0A2T7PCI6"/>
<keyword evidence="10" id="KW-1185">Reference proteome</keyword>
<feature type="signal peptide" evidence="8">
    <location>
        <begin position="1"/>
        <end position="25"/>
    </location>
</feature>
<feature type="chain" id="PRO_5015682205" description="Cation-dependent mannose-6-phosphate receptor" evidence="8">
    <location>
        <begin position="26"/>
        <end position="256"/>
    </location>
</feature>
<evidence type="ECO:0000256" key="6">
    <source>
        <dbReference type="ARBA" id="ARBA00023136"/>
    </source>
</evidence>
<evidence type="ECO:0000256" key="3">
    <source>
        <dbReference type="ARBA" id="ARBA00022729"/>
    </source>
</evidence>
<sequence>MRSSSPLWVLSLLWCFCPPSPGVVAAVDKQRAGAVQNLRAGTCRWTAQDGAVIDLTSVAKTDNTPRFKDVQGEDVWYYSYNPCFAFSEEICTGASVCQSGYGAYYQAGDTSSEALITDQGRPTLYYTADSPSLNRQSWVALICDKSATTPKLRAIGDVSNGEYRFELTTVCACDGACAMAVEAGLSVGTILIIVFIVVVFVYLVGGIIINKARQANGVELIPNIGFWRNFPVLVKDGFGFVGGRVSRSRSGYEAKL</sequence>
<accession>A0A2T7PCI6</accession>
<evidence type="ECO:0008006" key="11">
    <source>
        <dbReference type="Google" id="ProtNLM"/>
    </source>
</evidence>
<keyword evidence="5 7" id="KW-1133">Transmembrane helix</keyword>
<dbReference type="Pfam" id="PF09451">
    <property type="entry name" value="ATG27"/>
    <property type="match status" value="1"/>
</dbReference>
<reference evidence="9 10" key="1">
    <citation type="submission" date="2018-04" db="EMBL/GenBank/DDBJ databases">
        <title>The genome of golden apple snail Pomacea canaliculata provides insight into stress tolerance and invasive adaptation.</title>
        <authorList>
            <person name="Liu C."/>
            <person name="Liu B."/>
            <person name="Ren Y."/>
            <person name="Zhang Y."/>
            <person name="Wang H."/>
            <person name="Li S."/>
            <person name="Jiang F."/>
            <person name="Yin L."/>
            <person name="Zhang G."/>
            <person name="Qian W."/>
            <person name="Fan W."/>
        </authorList>
    </citation>
    <scope>NUCLEOTIDE SEQUENCE [LARGE SCALE GENOMIC DNA]</scope>
    <source>
        <strain evidence="9">SZHN2017</strain>
        <tissue evidence="9">Muscle</tissue>
    </source>
</reference>
<protein>
    <recommendedName>
        <fullName evidence="11">Cation-dependent mannose-6-phosphate receptor</fullName>
    </recommendedName>
</protein>
<comment type="subcellular location">
    <subcellularLocation>
        <location evidence="1">Preautophagosomal structure membrane</location>
        <topology evidence="1">Single-pass type I membrane protein</topology>
    </subcellularLocation>
</comment>
<evidence type="ECO:0000256" key="8">
    <source>
        <dbReference type="SAM" id="SignalP"/>
    </source>
</evidence>
<dbReference type="GO" id="GO:0015031">
    <property type="term" value="P:protein transport"/>
    <property type="evidence" value="ECO:0007669"/>
    <property type="project" value="UniProtKB-KW"/>
</dbReference>
<evidence type="ECO:0000256" key="7">
    <source>
        <dbReference type="SAM" id="Phobius"/>
    </source>
</evidence>
<comment type="caution">
    <text evidence="9">The sequence shown here is derived from an EMBL/GenBank/DDBJ whole genome shotgun (WGS) entry which is preliminary data.</text>
</comment>
<dbReference type="STRING" id="400727.A0A2T7PCI6"/>
<dbReference type="InterPro" id="IPR018939">
    <property type="entry name" value="Autophagy-rel_prot_27"/>
</dbReference>
<dbReference type="GO" id="GO:0034045">
    <property type="term" value="C:phagophore assembly site membrane"/>
    <property type="evidence" value="ECO:0007669"/>
    <property type="project" value="UniProtKB-SubCell"/>
</dbReference>
<dbReference type="SUPFAM" id="SSF50911">
    <property type="entry name" value="Mannose 6-phosphate receptor domain"/>
    <property type="match status" value="1"/>
</dbReference>
<evidence type="ECO:0000313" key="9">
    <source>
        <dbReference type="EMBL" id="PVD31126.1"/>
    </source>
</evidence>
<name>A0A2T7PCI6_POMCA</name>